<organism evidence="3">
    <name type="scientific">Symploca sp. SIO1C4</name>
    <dbReference type="NCBI Taxonomy" id="2607765"/>
    <lineage>
        <taxon>Bacteria</taxon>
        <taxon>Bacillati</taxon>
        <taxon>Cyanobacteriota</taxon>
        <taxon>Cyanophyceae</taxon>
        <taxon>Coleofasciculales</taxon>
        <taxon>Coleofasciculaceae</taxon>
        <taxon>Symploca</taxon>
    </lineage>
</organism>
<feature type="region of interest" description="Disordered" evidence="1">
    <location>
        <begin position="1"/>
        <end position="61"/>
    </location>
</feature>
<protein>
    <submittedName>
        <fullName evidence="3">Sigma-70 family RNA polymerase sigma factor</fullName>
    </submittedName>
</protein>
<feature type="compositionally biased region" description="Polar residues" evidence="1">
    <location>
        <begin position="39"/>
        <end position="59"/>
    </location>
</feature>
<dbReference type="GO" id="GO:0003677">
    <property type="term" value="F:DNA binding"/>
    <property type="evidence" value="ECO:0007669"/>
    <property type="project" value="InterPro"/>
</dbReference>
<evidence type="ECO:0000259" key="2">
    <source>
        <dbReference type="Pfam" id="PF08281"/>
    </source>
</evidence>
<reference evidence="3" key="1">
    <citation type="submission" date="2019-11" db="EMBL/GenBank/DDBJ databases">
        <title>Genomic insights into an expanded diversity of filamentous marine cyanobacteria reveals the extraordinary biosynthetic potential of Moorea and Okeania.</title>
        <authorList>
            <person name="Ferreira Leao T."/>
            <person name="Wang M."/>
            <person name="Moss N."/>
            <person name="Da Silva R."/>
            <person name="Sanders J."/>
            <person name="Nurk S."/>
            <person name="Gurevich A."/>
            <person name="Humphrey G."/>
            <person name="Reher R."/>
            <person name="Zhu Q."/>
            <person name="Belda-Ferre P."/>
            <person name="Glukhov E."/>
            <person name="Rex R."/>
            <person name="Dorrestein P.C."/>
            <person name="Knight R."/>
            <person name="Pevzner P."/>
            <person name="Gerwick W.H."/>
            <person name="Gerwick L."/>
        </authorList>
    </citation>
    <scope>NUCLEOTIDE SEQUENCE</scope>
    <source>
        <strain evidence="3">SIO1C4</strain>
    </source>
</reference>
<dbReference type="EMBL" id="JAAHFQ010000680">
    <property type="protein sequence ID" value="NER30946.1"/>
    <property type="molecule type" value="Genomic_DNA"/>
</dbReference>
<dbReference type="SUPFAM" id="SSF88659">
    <property type="entry name" value="Sigma3 and sigma4 domains of RNA polymerase sigma factors"/>
    <property type="match status" value="1"/>
</dbReference>
<dbReference type="AlphaFoldDB" id="A0A6B3NBL6"/>
<dbReference type="Gene3D" id="1.10.10.10">
    <property type="entry name" value="Winged helix-like DNA-binding domain superfamily/Winged helix DNA-binding domain"/>
    <property type="match status" value="1"/>
</dbReference>
<dbReference type="InterPro" id="IPR013324">
    <property type="entry name" value="RNA_pol_sigma_r3/r4-like"/>
</dbReference>
<dbReference type="InterPro" id="IPR036388">
    <property type="entry name" value="WH-like_DNA-bd_sf"/>
</dbReference>
<feature type="domain" description="RNA polymerase sigma factor 70 region 4 type 2" evidence="2">
    <location>
        <begin position="115"/>
        <end position="155"/>
    </location>
</feature>
<gene>
    <name evidence="3" type="ORF">F6J89_25825</name>
</gene>
<accession>A0A6B3NBL6</accession>
<evidence type="ECO:0000256" key="1">
    <source>
        <dbReference type="SAM" id="MobiDB-lite"/>
    </source>
</evidence>
<dbReference type="Pfam" id="PF08281">
    <property type="entry name" value="Sigma70_r4_2"/>
    <property type="match status" value="1"/>
</dbReference>
<evidence type="ECO:0000313" key="3">
    <source>
        <dbReference type="EMBL" id="NER30946.1"/>
    </source>
</evidence>
<dbReference type="GO" id="GO:0006352">
    <property type="term" value="P:DNA-templated transcription initiation"/>
    <property type="evidence" value="ECO:0007669"/>
    <property type="project" value="InterPro"/>
</dbReference>
<proteinExistence type="predicted"/>
<comment type="caution">
    <text evidence="3">The sequence shown here is derived from an EMBL/GenBank/DDBJ whole genome shotgun (WGS) entry which is preliminary data.</text>
</comment>
<name>A0A6B3NBL6_9CYAN</name>
<sequence length="244" mass="26586">SSAFHQRPTSGATGEKQKKRKAKVAKEDDIGTLEDSAEDVNSTGAIAENSTPDLTSVGTPSAIGITAPEKSVVKKAIDHDCGSDKSVGQCDSHGLVQNSCRLIVVSWLSRIASKPERLRNSFRKHFYQQRTHTEIADELGISYDNVCKRISLARKVLKERLRVYFQGSDGKVATVGTPQRPTPGATAEKLNKREAKTKVAKENDRVTIEGSAEDINSTDAITENSTPDISLFCHSPKTLAIFKF</sequence>
<feature type="non-terminal residue" evidence="3">
    <location>
        <position position="1"/>
    </location>
</feature>
<feature type="compositionally biased region" description="Polar residues" evidence="1">
    <location>
        <begin position="1"/>
        <end position="12"/>
    </location>
</feature>
<dbReference type="InterPro" id="IPR013249">
    <property type="entry name" value="RNA_pol_sigma70_r4_t2"/>
</dbReference>
<dbReference type="GO" id="GO:0016987">
    <property type="term" value="F:sigma factor activity"/>
    <property type="evidence" value="ECO:0007669"/>
    <property type="project" value="InterPro"/>
</dbReference>